<dbReference type="InterPro" id="IPR026521">
    <property type="entry name" value="THAP2"/>
</dbReference>
<evidence type="ECO:0000256" key="5">
    <source>
        <dbReference type="PROSITE-ProRule" id="PRU00309"/>
    </source>
</evidence>
<reference evidence="8" key="1">
    <citation type="submission" date="2025-08" db="UniProtKB">
        <authorList>
            <consortium name="RefSeq"/>
        </authorList>
    </citation>
    <scope>IDENTIFICATION</scope>
</reference>
<protein>
    <submittedName>
        <fullName evidence="8">THAP domain-containing protein 2 isoform X1</fullName>
    </submittedName>
</protein>
<dbReference type="PANTHER" id="PTHR47696">
    <property type="entry name" value="THAP DOMAIN-CONTAINING PROTEIN 2"/>
    <property type="match status" value="1"/>
</dbReference>
<evidence type="ECO:0000259" key="6">
    <source>
        <dbReference type="PROSITE" id="PS50950"/>
    </source>
</evidence>
<evidence type="ECO:0000256" key="1">
    <source>
        <dbReference type="ARBA" id="ARBA00022723"/>
    </source>
</evidence>
<evidence type="ECO:0000256" key="3">
    <source>
        <dbReference type="ARBA" id="ARBA00022833"/>
    </source>
</evidence>
<dbReference type="FunCoup" id="A0A6P8P974">
    <property type="interactions" value="1405"/>
</dbReference>
<keyword evidence="1" id="KW-0479">Metal-binding</keyword>
<dbReference type="PROSITE" id="PS50950">
    <property type="entry name" value="ZF_THAP"/>
    <property type="match status" value="1"/>
</dbReference>
<dbReference type="Pfam" id="PF05485">
    <property type="entry name" value="THAP"/>
    <property type="match status" value="1"/>
</dbReference>
<dbReference type="OrthoDB" id="7312725at2759"/>
<dbReference type="GO" id="GO:0008270">
    <property type="term" value="F:zinc ion binding"/>
    <property type="evidence" value="ECO:0007669"/>
    <property type="project" value="UniProtKB-KW"/>
</dbReference>
<dbReference type="SMART" id="SM00692">
    <property type="entry name" value="DM3"/>
    <property type="match status" value="1"/>
</dbReference>
<dbReference type="Gene3D" id="6.20.210.20">
    <property type="entry name" value="THAP domain"/>
    <property type="match status" value="1"/>
</dbReference>
<keyword evidence="3" id="KW-0862">Zinc</keyword>
<dbReference type="CTD" id="83591"/>
<dbReference type="RefSeq" id="XP_033777385.1">
    <property type="nucleotide sequence ID" value="XM_033921494.1"/>
</dbReference>
<dbReference type="KEGG" id="gsh:117348887"/>
<evidence type="ECO:0000256" key="4">
    <source>
        <dbReference type="ARBA" id="ARBA00023125"/>
    </source>
</evidence>
<dbReference type="GeneID" id="117348887"/>
<dbReference type="InterPro" id="IPR006612">
    <property type="entry name" value="THAP_Znf"/>
</dbReference>
<feature type="domain" description="THAP-type" evidence="6">
    <location>
        <begin position="1"/>
        <end position="80"/>
    </location>
</feature>
<name>A0A6P8P974_GEOSA</name>
<gene>
    <name evidence="8" type="primary">THAP2</name>
</gene>
<accession>A0A6P8P974</accession>
<dbReference type="SUPFAM" id="SSF57716">
    <property type="entry name" value="Glucocorticoid receptor-like (DNA-binding domain)"/>
    <property type="match status" value="1"/>
</dbReference>
<organism evidence="7 8">
    <name type="scientific">Geotrypetes seraphini</name>
    <name type="common">Gaboon caecilian</name>
    <name type="synonym">Caecilia seraphini</name>
    <dbReference type="NCBI Taxonomy" id="260995"/>
    <lineage>
        <taxon>Eukaryota</taxon>
        <taxon>Metazoa</taxon>
        <taxon>Chordata</taxon>
        <taxon>Craniata</taxon>
        <taxon>Vertebrata</taxon>
        <taxon>Euteleostomi</taxon>
        <taxon>Amphibia</taxon>
        <taxon>Gymnophiona</taxon>
        <taxon>Geotrypetes</taxon>
    </lineage>
</organism>
<keyword evidence="4 5" id="KW-0238">DNA-binding</keyword>
<dbReference type="InterPro" id="IPR038441">
    <property type="entry name" value="THAP_Znf_sf"/>
</dbReference>
<dbReference type="PANTHER" id="PTHR47696:SF1">
    <property type="entry name" value="THAP DOMAIN-CONTAINING PROTEIN 2"/>
    <property type="match status" value="1"/>
</dbReference>
<dbReference type="AlphaFoldDB" id="A0A6P8P974"/>
<dbReference type="GO" id="GO:0003677">
    <property type="term" value="F:DNA binding"/>
    <property type="evidence" value="ECO:0007669"/>
    <property type="project" value="UniProtKB-UniRule"/>
</dbReference>
<dbReference type="SMART" id="SM00980">
    <property type="entry name" value="THAP"/>
    <property type="match status" value="1"/>
</dbReference>
<sequence length="201" mass="23377">MPTSCAAFDCTSAWKKDSDISFHRFPLQAERRKQWIQQVNRQNFSPSLHTFLCSKHFEASCFDRTGQTVRLRHDAVPTLFNFSAHHHPKISLPQKLEVTDVDPLPIAYLPTNTLHKQSTCMEHNYCLPNPSAAKRRICELERKLEIAHKKIKIYRQRERRVNRRWLAMNDLVESLKNGNIILSTTSLETLDLENIIGKILS</sequence>
<dbReference type="Proteomes" id="UP000515159">
    <property type="component" value="Chromosome 15"/>
</dbReference>
<keyword evidence="2 5" id="KW-0863">Zinc-finger</keyword>
<evidence type="ECO:0000313" key="8">
    <source>
        <dbReference type="RefSeq" id="XP_033777385.1"/>
    </source>
</evidence>
<evidence type="ECO:0000313" key="7">
    <source>
        <dbReference type="Proteomes" id="UP000515159"/>
    </source>
</evidence>
<proteinExistence type="predicted"/>
<dbReference type="InParanoid" id="A0A6P8P974"/>
<evidence type="ECO:0000256" key="2">
    <source>
        <dbReference type="ARBA" id="ARBA00022771"/>
    </source>
</evidence>
<keyword evidence="7" id="KW-1185">Reference proteome</keyword>